<name>A0A928V3G7_9GAMM</name>
<accession>A0A928V3G7</accession>
<organism evidence="1 2">
    <name type="scientific">Cellvibrio polysaccharolyticus</name>
    <dbReference type="NCBI Taxonomy" id="2082724"/>
    <lineage>
        <taxon>Bacteria</taxon>
        <taxon>Pseudomonadati</taxon>
        <taxon>Pseudomonadota</taxon>
        <taxon>Gammaproteobacteria</taxon>
        <taxon>Cellvibrionales</taxon>
        <taxon>Cellvibrionaceae</taxon>
        <taxon>Cellvibrio</taxon>
    </lineage>
</organism>
<dbReference type="GO" id="GO:0051782">
    <property type="term" value="P:negative regulation of cell division"/>
    <property type="evidence" value="ECO:0007669"/>
    <property type="project" value="InterPro"/>
</dbReference>
<evidence type="ECO:0000313" key="1">
    <source>
        <dbReference type="EMBL" id="MBE8717138.1"/>
    </source>
</evidence>
<dbReference type="AlphaFoldDB" id="A0A928V3G7"/>
<evidence type="ECO:0008006" key="3">
    <source>
        <dbReference type="Google" id="ProtNLM"/>
    </source>
</evidence>
<dbReference type="GO" id="GO:0009432">
    <property type="term" value="P:SOS response"/>
    <property type="evidence" value="ECO:0007669"/>
    <property type="project" value="InterPro"/>
</dbReference>
<evidence type="ECO:0000313" key="2">
    <source>
        <dbReference type="Proteomes" id="UP000652567"/>
    </source>
</evidence>
<dbReference type="PIRSF" id="PIRSF003093">
    <property type="entry name" value="SulA"/>
    <property type="match status" value="1"/>
</dbReference>
<dbReference type="EMBL" id="PRDL01000001">
    <property type="protein sequence ID" value="MBE8717138.1"/>
    <property type="molecule type" value="Genomic_DNA"/>
</dbReference>
<comment type="caution">
    <text evidence="1">The sequence shown here is derived from an EMBL/GenBank/DDBJ whole genome shotgun (WGS) entry which is preliminary data.</text>
</comment>
<sequence length="149" mass="16425">MPSPASETGSNTATGSVTELVLTRHAPDQAALLLPMIAWLSHNSAGRWISWVTSTNITRQLLEKFGVNTRNLRIIHCTDDQQALWITWEALARGNSHTVIASPGKLNDREFAELEHAANSGQCQGILIRERQEDKSGQSMQHMSGCVIH</sequence>
<protein>
    <recommendedName>
        <fullName evidence="3">Cell division inhibitor SulA</fullName>
    </recommendedName>
</protein>
<dbReference type="InterPro" id="IPR004596">
    <property type="entry name" value="Cell_div_suppressor_SulA"/>
</dbReference>
<proteinExistence type="predicted"/>
<reference evidence="1" key="1">
    <citation type="submission" date="2018-07" db="EMBL/GenBank/DDBJ databases">
        <title>Genome assembly of strain Ka43.</title>
        <authorList>
            <person name="Kukolya J."/>
            <person name="Nagy I."/>
            <person name="Horvath B."/>
            <person name="Toth A."/>
        </authorList>
    </citation>
    <scope>NUCLEOTIDE SEQUENCE</scope>
    <source>
        <strain evidence="1">KB43</strain>
    </source>
</reference>
<dbReference type="Proteomes" id="UP000652567">
    <property type="component" value="Unassembled WGS sequence"/>
</dbReference>
<dbReference type="InterPro" id="IPR027417">
    <property type="entry name" value="P-loop_NTPase"/>
</dbReference>
<gene>
    <name evidence="1" type="ORF">C4F51_08050</name>
</gene>
<dbReference type="SUPFAM" id="SSF52540">
    <property type="entry name" value="P-loop containing nucleoside triphosphate hydrolases"/>
    <property type="match status" value="1"/>
</dbReference>
<dbReference type="Gene3D" id="3.40.50.300">
    <property type="entry name" value="P-loop containing nucleotide triphosphate hydrolases"/>
    <property type="match status" value="1"/>
</dbReference>
<keyword evidence="2" id="KW-1185">Reference proteome</keyword>